<dbReference type="AlphaFoldDB" id="M1X324"/>
<feature type="domain" description="SLH" evidence="1">
    <location>
        <begin position="500"/>
        <end position="563"/>
    </location>
</feature>
<dbReference type="InterPro" id="IPR012334">
    <property type="entry name" value="Pectin_lyas_fold"/>
</dbReference>
<gene>
    <name evidence="2" type="ORF">RINTHH_16750</name>
</gene>
<dbReference type="Proteomes" id="UP000053051">
    <property type="component" value="Unassembled WGS sequence"/>
</dbReference>
<dbReference type="InterPro" id="IPR001119">
    <property type="entry name" value="SLH_dom"/>
</dbReference>
<reference evidence="2 3" key="1">
    <citation type="submission" date="2012-05" db="EMBL/GenBank/DDBJ databases">
        <authorList>
            <person name="Hilton J."/>
        </authorList>
    </citation>
    <scope>NUCLEOTIDE SEQUENCE [LARGE SCALE GENOMIC DNA]</scope>
    <source>
        <strain evidence="2 3">HH01</strain>
    </source>
</reference>
<protein>
    <recommendedName>
        <fullName evidence="1">SLH domain-containing protein</fullName>
    </recommendedName>
</protein>
<reference evidence="3" key="2">
    <citation type="submission" date="2016-01" db="EMBL/GenBank/DDBJ databases">
        <title>Diatom-associated endosymboitic cyanobacterium lacks core nitrogen metabolism enzymes.</title>
        <authorList>
            <person name="Hilton J.A."/>
            <person name="Foster R.A."/>
            <person name="Tripp H.J."/>
            <person name="Carter B.J."/>
            <person name="Zehr J.P."/>
            <person name="Villareal T.A."/>
        </authorList>
    </citation>
    <scope>NUCLEOTIDE SEQUENCE [LARGE SCALE GENOMIC DNA]</scope>
    <source>
        <strain evidence="3">HH01</strain>
    </source>
</reference>
<sequence length="705" mass="76940">MVNSTLVTTIYVNPIIGDDNHRGSHLKPYKSISQALAKQAAPMIIQLVPGIYSIDSGERFPLIIPQDVIIVGHEMTKGKDIIITGSGNYKSPLFGKQSITVLIQENGQLIGVTVTNNGVKGSAIWIESANAIVCNNTLRECGREAIFICGHAKPLITDNVFVKNANSGIVLTGHGKGEILRNVLEDSALGIAISGFAAPLIMDNKLSTNQISMVVSGNSCPVLRRNFMTANSQGGLFVSARGVPDLGNSQDPASNIFHQNQDFDIQNLTTRRIFSAGNQLNPSLIKGLVEIVIVAINKKNIAITNTSFSDIGEHWARDFIEALVSRGLVNGFPDGTFRPDLPMSRAQYAAIITKIFQPPKINFTSNFTDISPDFWANQAIAQATSMGFLYGFPDGSFRPRQNLTRIQAIISIVNGLKLSGGNTKVLLACSDRAQIPSYATSAVAIATQKMLISNYPDTSKLELLRDIKRGELAALVYQALVLEGKEKPIPSPYIVRPEEIEISSFSDLTGHWAEPFIRRLTSMNLTRGFIDGTYQPDKPMNRAQYADLIAVTFNPKPKRKVVDFSDVPKPFWAYSAIQMAVQGGFISGSYCTNPQGYNHCIFRPHAPLQRLQVLVSLADGLLLPIAHPDVMFCYTDYSKIPKYAQAAVAAATVKKIAVSFPNPKLLQPNKVATRAEVVAMVYQALVAIGRLQPINSNYIISTLNY</sequence>
<dbReference type="OrthoDB" id="9759810at2"/>
<dbReference type="Gene3D" id="2.160.20.10">
    <property type="entry name" value="Single-stranded right-handed beta-helix, Pectin lyase-like"/>
    <property type="match status" value="1"/>
</dbReference>
<keyword evidence="3" id="KW-1185">Reference proteome</keyword>
<dbReference type="Pfam" id="PF07602">
    <property type="entry name" value="DUF1565"/>
    <property type="match status" value="1"/>
</dbReference>
<dbReference type="SMART" id="SM00710">
    <property type="entry name" value="PbH1"/>
    <property type="match status" value="4"/>
</dbReference>
<evidence type="ECO:0000313" key="2">
    <source>
        <dbReference type="EMBL" id="CCH67830.1"/>
    </source>
</evidence>
<dbReference type="PANTHER" id="PTHR43308:SF5">
    <property type="entry name" value="S-LAYER PROTEIN _ PEPTIDOGLYCAN ENDO-BETA-N-ACETYLGLUCOSAMINIDASE"/>
    <property type="match status" value="1"/>
</dbReference>
<feature type="domain" description="SLH" evidence="1">
    <location>
        <begin position="564"/>
        <end position="630"/>
    </location>
</feature>
<feature type="domain" description="SLH" evidence="1">
    <location>
        <begin position="631"/>
        <end position="695"/>
    </location>
</feature>
<accession>M1X324</accession>
<dbReference type="PANTHER" id="PTHR43308">
    <property type="entry name" value="OUTER MEMBRANE PROTEIN ALPHA-RELATED"/>
    <property type="match status" value="1"/>
</dbReference>
<feature type="domain" description="SLH" evidence="1">
    <location>
        <begin position="303"/>
        <end position="366"/>
    </location>
</feature>
<name>M1X324_9NOST</name>
<dbReference type="InterPro" id="IPR051465">
    <property type="entry name" value="Cell_Envelope_Struct_Comp"/>
</dbReference>
<dbReference type="STRING" id="1165094.RINTHH_16750"/>
<comment type="caution">
    <text evidence="2">The sequence shown here is derived from an EMBL/GenBank/DDBJ whole genome shotgun (WGS) entry which is preliminary data.</text>
</comment>
<evidence type="ECO:0000259" key="1">
    <source>
        <dbReference type="PROSITE" id="PS51272"/>
    </source>
</evidence>
<dbReference type="PROSITE" id="PS51272">
    <property type="entry name" value="SLH"/>
    <property type="match status" value="6"/>
</dbReference>
<dbReference type="EMBL" id="CAIY01000067">
    <property type="protein sequence ID" value="CCH67830.1"/>
    <property type="molecule type" value="Genomic_DNA"/>
</dbReference>
<dbReference type="InterPro" id="IPR011459">
    <property type="entry name" value="DUF1565"/>
</dbReference>
<dbReference type="InterPro" id="IPR006626">
    <property type="entry name" value="PbH1"/>
</dbReference>
<dbReference type="SUPFAM" id="SSF51126">
    <property type="entry name" value="Pectin lyase-like"/>
    <property type="match status" value="1"/>
</dbReference>
<feature type="domain" description="SLH" evidence="1">
    <location>
        <begin position="427"/>
        <end position="490"/>
    </location>
</feature>
<evidence type="ECO:0000313" key="3">
    <source>
        <dbReference type="Proteomes" id="UP000053051"/>
    </source>
</evidence>
<dbReference type="RefSeq" id="WP_008234883.1">
    <property type="nucleotide sequence ID" value="NZ_CAIY01000067.1"/>
</dbReference>
<dbReference type="Pfam" id="PF00395">
    <property type="entry name" value="SLH"/>
    <property type="match status" value="4"/>
</dbReference>
<organism evidence="2 3">
    <name type="scientific">Richelia intracellularis HH01</name>
    <dbReference type="NCBI Taxonomy" id="1165094"/>
    <lineage>
        <taxon>Bacteria</taxon>
        <taxon>Bacillati</taxon>
        <taxon>Cyanobacteriota</taxon>
        <taxon>Cyanophyceae</taxon>
        <taxon>Nostocales</taxon>
        <taxon>Nostocaceae</taxon>
        <taxon>Richelia</taxon>
    </lineage>
</organism>
<proteinExistence type="predicted"/>
<feature type="domain" description="SLH" evidence="1">
    <location>
        <begin position="367"/>
        <end position="426"/>
    </location>
</feature>
<dbReference type="InterPro" id="IPR011050">
    <property type="entry name" value="Pectin_lyase_fold/virulence"/>
</dbReference>